<organism evidence="3 4">
    <name type="scientific">Candidatus Obscuribacter phosphatis</name>
    <dbReference type="NCBI Taxonomy" id="1906157"/>
    <lineage>
        <taxon>Bacteria</taxon>
        <taxon>Bacillati</taxon>
        <taxon>Candidatus Melainabacteria</taxon>
        <taxon>Candidatus Obscuribacterales</taxon>
        <taxon>Candidatus Obscuribacteraceae</taxon>
        <taxon>Candidatus Obscuribacter</taxon>
    </lineage>
</organism>
<name>A0A8J7TMR5_9BACT</name>
<dbReference type="Gene3D" id="1.20.120.1490">
    <property type="match status" value="1"/>
</dbReference>
<proteinExistence type="predicted"/>
<dbReference type="Proteomes" id="UP000664277">
    <property type="component" value="Unassembled WGS sequence"/>
</dbReference>
<evidence type="ECO:0000256" key="2">
    <source>
        <dbReference type="SAM" id="Phobius"/>
    </source>
</evidence>
<keyword evidence="2" id="KW-1133">Transmembrane helix</keyword>
<gene>
    <name evidence="3" type="ORF">J0M35_11945</name>
</gene>
<protein>
    <recommendedName>
        <fullName evidence="5">Periplasmic heavy metal sensor</fullName>
    </recommendedName>
</protein>
<sequence length="235" mass="25434">MSGLDFARLGKMPNAVMLCASSLAFASGLILVSGFISSEAGARNSDEFYSDGGLKPIKTSPILPSGTILPNTVSPNNGLPSTVLPAGAGVGLSDIERDLAGVGDSGHKSSSKAANAEAHRVPAGSEMVKRDPLKIYRESGIDSEQEQKIRRLAKEFEDQQRVRLRLLGNMLKDMRSLELEPAPDEDKVMSKQGEINKVQNEINNERIKLLLAIRNVLTVEQKQRLVSNIQRLSGQ</sequence>
<evidence type="ECO:0000313" key="4">
    <source>
        <dbReference type="Proteomes" id="UP000664277"/>
    </source>
</evidence>
<comment type="caution">
    <text evidence="3">The sequence shown here is derived from an EMBL/GenBank/DDBJ whole genome shotgun (WGS) entry which is preliminary data.</text>
</comment>
<evidence type="ECO:0008006" key="5">
    <source>
        <dbReference type="Google" id="ProtNLM"/>
    </source>
</evidence>
<evidence type="ECO:0000313" key="3">
    <source>
        <dbReference type="EMBL" id="MBN8661070.1"/>
    </source>
</evidence>
<feature type="region of interest" description="Disordered" evidence="1">
    <location>
        <begin position="102"/>
        <end position="125"/>
    </location>
</feature>
<dbReference type="AlphaFoldDB" id="A0A8J7TMR5"/>
<feature type="transmembrane region" description="Helical" evidence="2">
    <location>
        <begin position="15"/>
        <end position="36"/>
    </location>
</feature>
<accession>A0A8J7TMR5</accession>
<keyword evidence="2" id="KW-0472">Membrane</keyword>
<reference evidence="3" key="1">
    <citation type="submission" date="2021-02" db="EMBL/GenBank/DDBJ databases">
        <title>Genome-Resolved Metagenomics of a Microbial Community Performing Photosynthetic Biological Nutrient Removal.</title>
        <authorList>
            <person name="Mcdaniel E.A."/>
        </authorList>
    </citation>
    <scope>NUCLEOTIDE SEQUENCE</scope>
    <source>
        <strain evidence="3">UWPOB_OBS1</strain>
    </source>
</reference>
<keyword evidence="2" id="KW-0812">Transmembrane</keyword>
<dbReference type="EMBL" id="JAFLCK010000016">
    <property type="protein sequence ID" value="MBN8661070.1"/>
    <property type="molecule type" value="Genomic_DNA"/>
</dbReference>
<evidence type="ECO:0000256" key="1">
    <source>
        <dbReference type="SAM" id="MobiDB-lite"/>
    </source>
</evidence>